<dbReference type="AlphaFoldDB" id="A0A4S8R0X4"/>
<feature type="region of interest" description="Disordered" evidence="1">
    <location>
        <begin position="1"/>
        <end position="24"/>
    </location>
</feature>
<evidence type="ECO:0000256" key="1">
    <source>
        <dbReference type="SAM" id="MobiDB-lite"/>
    </source>
</evidence>
<evidence type="ECO:0000313" key="2">
    <source>
        <dbReference type="EMBL" id="THV50601.1"/>
    </source>
</evidence>
<accession>A0A4S8R0X4</accession>
<reference evidence="2 3" key="1">
    <citation type="submission" date="2017-12" db="EMBL/GenBank/DDBJ databases">
        <title>Comparative genomics of Botrytis spp.</title>
        <authorList>
            <person name="Valero-Jimenez C.A."/>
            <person name="Tapia P."/>
            <person name="Veloso J."/>
            <person name="Silva-Moreno E."/>
            <person name="Staats M."/>
            <person name="Valdes J.H."/>
            <person name="Van Kan J.A.L."/>
        </authorList>
    </citation>
    <scope>NUCLEOTIDE SEQUENCE [LARGE SCALE GENOMIC DNA]</scope>
    <source>
        <strain evidence="2 3">MUCL435</strain>
    </source>
</reference>
<evidence type="ECO:0000313" key="3">
    <source>
        <dbReference type="Proteomes" id="UP000308671"/>
    </source>
</evidence>
<sequence>MHFATDDEFQSTETSEKEFQKSPTPVNDLLTAHLESDFLKLSFDSSNAIAGFWTWDCRSTLRLTSSEKHPGH</sequence>
<comment type="caution">
    <text evidence="2">The sequence shown here is derived from an EMBL/GenBank/DDBJ whole genome shotgun (WGS) entry which is preliminary data.</text>
</comment>
<organism evidence="2 3">
    <name type="scientific">Botrytis galanthina</name>
    <dbReference type="NCBI Taxonomy" id="278940"/>
    <lineage>
        <taxon>Eukaryota</taxon>
        <taxon>Fungi</taxon>
        <taxon>Dikarya</taxon>
        <taxon>Ascomycota</taxon>
        <taxon>Pezizomycotina</taxon>
        <taxon>Leotiomycetes</taxon>
        <taxon>Helotiales</taxon>
        <taxon>Sclerotiniaceae</taxon>
        <taxon>Botrytis</taxon>
    </lineage>
</organism>
<keyword evidence="3" id="KW-1185">Reference proteome</keyword>
<proteinExistence type="predicted"/>
<dbReference type="Proteomes" id="UP000308671">
    <property type="component" value="Unassembled WGS sequence"/>
</dbReference>
<name>A0A4S8R0X4_9HELO</name>
<gene>
    <name evidence="2" type="ORF">BGAL_0144g00250</name>
</gene>
<dbReference type="EMBL" id="PQXL01000144">
    <property type="protein sequence ID" value="THV50601.1"/>
    <property type="molecule type" value="Genomic_DNA"/>
</dbReference>
<feature type="compositionally biased region" description="Acidic residues" evidence="1">
    <location>
        <begin position="1"/>
        <end position="10"/>
    </location>
</feature>
<protein>
    <submittedName>
        <fullName evidence="2">Uncharacterized protein</fullName>
    </submittedName>
</protein>